<dbReference type="InterPro" id="IPR005532">
    <property type="entry name" value="SUMF_dom"/>
</dbReference>
<keyword evidence="2" id="KW-0732">Signal</keyword>
<dbReference type="InterPro" id="IPR042095">
    <property type="entry name" value="SUMF_sf"/>
</dbReference>
<dbReference type="SUPFAM" id="SSF56436">
    <property type="entry name" value="C-type lectin-like"/>
    <property type="match status" value="1"/>
</dbReference>
<keyword evidence="4" id="KW-0808">Transferase</keyword>
<feature type="region of interest" description="Disordered" evidence="1">
    <location>
        <begin position="34"/>
        <end position="78"/>
    </location>
</feature>
<name>A0A1U7CS40_9BACT</name>
<dbReference type="Pfam" id="PF03781">
    <property type="entry name" value="FGE-sulfatase"/>
    <property type="match status" value="1"/>
</dbReference>
<protein>
    <submittedName>
        <fullName evidence="4">Serine/threonine-protein kinase pkn1</fullName>
        <ecNumber evidence="4">2.7.11.1</ecNumber>
    </submittedName>
</protein>
<evidence type="ECO:0000256" key="1">
    <source>
        <dbReference type="SAM" id="MobiDB-lite"/>
    </source>
</evidence>
<dbReference type="InterPro" id="IPR016187">
    <property type="entry name" value="CTDL_fold"/>
</dbReference>
<feature type="signal peptide" evidence="2">
    <location>
        <begin position="1"/>
        <end position="21"/>
    </location>
</feature>
<feature type="domain" description="Sulfatase-modifying factor enzyme-like" evidence="3">
    <location>
        <begin position="77"/>
        <end position="385"/>
    </location>
</feature>
<dbReference type="Gene3D" id="3.90.1580.10">
    <property type="entry name" value="paralog of FGE (formylglycine-generating enzyme)"/>
    <property type="match status" value="1"/>
</dbReference>
<dbReference type="InterPro" id="IPR051043">
    <property type="entry name" value="Sulfatase_Mod_Factor_Kinase"/>
</dbReference>
<dbReference type="GO" id="GO:0120147">
    <property type="term" value="F:formylglycine-generating oxidase activity"/>
    <property type="evidence" value="ECO:0007669"/>
    <property type="project" value="TreeGrafter"/>
</dbReference>
<dbReference type="EC" id="2.7.11.1" evidence="4"/>
<feature type="chain" id="PRO_5012572406" evidence="2">
    <location>
        <begin position="22"/>
        <end position="394"/>
    </location>
</feature>
<feature type="compositionally biased region" description="Basic and acidic residues" evidence="1">
    <location>
        <begin position="383"/>
        <end position="394"/>
    </location>
</feature>
<accession>A0A1U7CS40</accession>
<reference evidence="5" key="1">
    <citation type="submission" date="2016-12" db="EMBL/GenBank/DDBJ databases">
        <title>Comparative genomics of four Isosphaeraceae planctomycetes: a common pool of plasmids and glycoside hydrolase genes.</title>
        <authorList>
            <person name="Ivanova A."/>
        </authorList>
    </citation>
    <scope>NUCLEOTIDE SEQUENCE [LARGE SCALE GENOMIC DNA]</scope>
    <source>
        <strain evidence="5">PX4</strain>
    </source>
</reference>
<dbReference type="PANTHER" id="PTHR23150:SF19">
    <property type="entry name" value="FORMYLGLYCINE-GENERATING ENZYME"/>
    <property type="match status" value="1"/>
</dbReference>
<dbReference type="KEGG" id="pbor:BSF38_03283"/>
<dbReference type="PANTHER" id="PTHR23150">
    <property type="entry name" value="SULFATASE MODIFYING FACTOR 1, 2"/>
    <property type="match status" value="1"/>
</dbReference>
<feature type="compositionally biased region" description="Basic and acidic residues" evidence="1">
    <location>
        <begin position="63"/>
        <end position="72"/>
    </location>
</feature>
<evidence type="ECO:0000259" key="3">
    <source>
        <dbReference type="Pfam" id="PF03781"/>
    </source>
</evidence>
<organism evidence="4 5">
    <name type="scientific">Paludisphaera borealis</name>
    <dbReference type="NCBI Taxonomy" id="1387353"/>
    <lineage>
        <taxon>Bacteria</taxon>
        <taxon>Pseudomonadati</taxon>
        <taxon>Planctomycetota</taxon>
        <taxon>Planctomycetia</taxon>
        <taxon>Isosphaerales</taxon>
        <taxon>Isosphaeraceae</taxon>
        <taxon>Paludisphaera</taxon>
    </lineage>
</organism>
<keyword evidence="5" id="KW-1185">Reference proteome</keyword>
<dbReference type="AlphaFoldDB" id="A0A1U7CS40"/>
<evidence type="ECO:0000313" key="5">
    <source>
        <dbReference type="Proteomes" id="UP000186309"/>
    </source>
</evidence>
<keyword evidence="4" id="KW-0418">Kinase</keyword>
<gene>
    <name evidence="4" type="primary">pkn1_3</name>
    <name evidence="4" type="ORF">BSF38_03283</name>
</gene>
<feature type="compositionally biased region" description="Polar residues" evidence="1">
    <location>
        <begin position="365"/>
        <end position="375"/>
    </location>
</feature>
<dbReference type="STRING" id="1387353.BSF38_03283"/>
<proteinExistence type="predicted"/>
<evidence type="ECO:0000313" key="4">
    <source>
        <dbReference type="EMBL" id="APW61755.1"/>
    </source>
</evidence>
<sequence length="394" mass="42741">MTKPLKYSWTRPLLLSGLAAAAFGFSYVATRQSQSESTAVAPAEPSPTAVAKPAPASLPVPTEDVKPAEPKPADAPAGMVWVPGGEFTMGTNDPKAESPEKPAHPVKVDGFWIDATEVTNAEFRKFVDATHYVTMAERPVDWEVMKTQVPPGTPKPAEDQLAPGSLVFTPPAGPVPLDNLANWWSWTKGADWRHPDGPGSSIDGKDGFPVVHVAFDDAVAYAKWAGKRLPTEAEWERAARGGLDGKKYAWGDVFQPDGKRQANTWQGSFPEVAAEDEDGYPRIAPVKSFPANGYGLYDTIGNVWEWCSDWYRNDAYRLNADSGLAVNPKGPDKSYDPAEPFQPKRVTRGGSFLCSSNYCTNYRPSSRHGTATDSGMSHLGFRCAKDPEGSKPKP</sequence>
<dbReference type="Proteomes" id="UP000186309">
    <property type="component" value="Chromosome"/>
</dbReference>
<dbReference type="GO" id="GO:0004674">
    <property type="term" value="F:protein serine/threonine kinase activity"/>
    <property type="evidence" value="ECO:0007669"/>
    <property type="project" value="UniProtKB-EC"/>
</dbReference>
<evidence type="ECO:0000256" key="2">
    <source>
        <dbReference type="SAM" id="SignalP"/>
    </source>
</evidence>
<dbReference type="EMBL" id="CP019082">
    <property type="protein sequence ID" value="APW61755.1"/>
    <property type="molecule type" value="Genomic_DNA"/>
</dbReference>
<feature type="region of interest" description="Disordered" evidence="1">
    <location>
        <begin position="365"/>
        <end position="394"/>
    </location>
</feature>
<dbReference type="OrthoDB" id="9812426at2"/>
<dbReference type="RefSeq" id="WP_083712994.1">
    <property type="nucleotide sequence ID" value="NZ_CP019082.1"/>
</dbReference>